<evidence type="ECO:0000313" key="3">
    <source>
        <dbReference type="Proteomes" id="UP001432322"/>
    </source>
</evidence>
<dbReference type="EMBL" id="BTSY01000001">
    <property type="protein sequence ID" value="GMT12479.1"/>
    <property type="molecule type" value="Genomic_DNA"/>
</dbReference>
<reference evidence="2" key="1">
    <citation type="submission" date="2023-10" db="EMBL/GenBank/DDBJ databases">
        <title>Genome assembly of Pristionchus species.</title>
        <authorList>
            <person name="Yoshida K."/>
            <person name="Sommer R.J."/>
        </authorList>
    </citation>
    <scope>NUCLEOTIDE SEQUENCE</scope>
    <source>
        <strain evidence="2">RS5133</strain>
    </source>
</reference>
<gene>
    <name evidence="2" type="ORF">PFISCL1PPCAC_3776</name>
</gene>
<feature type="domain" description="DUF7622" evidence="1">
    <location>
        <begin position="28"/>
        <end position="95"/>
    </location>
</feature>
<proteinExistence type="predicted"/>
<keyword evidence="3" id="KW-1185">Reference proteome</keyword>
<evidence type="ECO:0000259" key="1">
    <source>
        <dbReference type="Pfam" id="PF24602"/>
    </source>
</evidence>
<dbReference type="InterPro" id="IPR056039">
    <property type="entry name" value="DUF7622"/>
</dbReference>
<accession>A0AAV5V1L6</accession>
<feature type="non-terminal residue" evidence="2">
    <location>
        <position position="184"/>
    </location>
</feature>
<feature type="non-terminal residue" evidence="2">
    <location>
        <position position="1"/>
    </location>
</feature>
<protein>
    <recommendedName>
        <fullName evidence="1">DUF7622 domain-containing protein</fullName>
    </recommendedName>
</protein>
<dbReference type="Pfam" id="PF24602">
    <property type="entry name" value="DUF7622"/>
    <property type="match status" value="1"/>
</dbReference>
<dbReference type="AlphaFoldDB" id="A0AAV5V1L6"/>
<comment type="caution">
    <text evidence="2">The sequence shown here is derived from an EMBL/GenBank/DDBJ whole genome shotgun (WGS) entry which is preliminary data.</text>
</comment>
<evidence type="ECO:0000313" key="2">
    <source>
        <dbReference type="EMBL" id="GMT12479.1"/>
    </source>
</evidence>
<dbReference type="Proteomes" id="UP001432322">
    <property type="component" value="Unassembled WGS sequence"/>
</dbReference>
<organism evidence="2 3">
    <name type="scientific">Pristionchus fissidentatus</name>
    <dbReference type="NCBI Taxonomy" id="1538716"/>
    <lineage>
        <taxon>Eukaryota</taxon>
        <taxon>Metazoa</taxon>
        <taxon>Ecdysozoa</taxon>
        <taxon>Nematoda</taxon>
        <taxon>Chromadorea</taxon>
        <taxon>Rhabditida</taxon>
        <taxon>Rhabditina</taxon>
        <taxon>Diplogasteromorpha</taxon>
        <taxon>Diplogasteroidea</taxon>
        <taxon>Neodiplogasteridae</taxon>
        <taxon>Pristionchus</taxon>
    </lineage>
</organism>
<dbReference type="PANTHER" id="PTHR37433:SF5">
    <property type="entry name" value="DUF753 DOMAIN-CONTAINING PROTEIN-RELATED"/>
    <property type="match status" value="1"/>
</dbReference>
<name>A0AAV5V1L6_9BILA</name>
<dbReference type="PANTHER" id="PTHR37433">
    <property type="entry name" value="PROTEIN CBG25136-RELATED"/>
    <property type="match status" value="1"/>
</dbReference>
<sequence length="184" mass="20484">NRLNSAICLCNEELCNQNKSMYNVPLSGKGVCYLKTTDIETTTCWGDYCFWMNDNNRGCIDASGASVDFELRLGESVLDNEYLHICKGNYCNSDFQYPNGTIVGPSASRPHTSSLFPALPITSTLLLTTDYSSCTQSLCAADYCYAKKKINNQGCLTPREDVWANKTLPYCEKNRLNSVICLCN</sequence>